<dbReference type="AlphaFoldDB" id="A0A484HN49"/>
<dbReference type="InterPro" id="IPR052548">
    <property type="entry name" value="Type_VII_TA_antitoxin"/>
</dbReference>
<dbReference type="SUPFAM" id="SSF81301">
    <property type="entry name" value="Nucleotidyltransferase"/>
    <property type="match status" value="1"/>
</dbReference>
<proteinExistence type="predicted"/>
<dbReference type="GO" id="GO:0016779">
    <property type="term" value="F:nucleotidyltransferase activity"/>
    <property type="evidence" value="ECO:0007669"/>
    <property type="project" value="InterPro"/>
</dbReference>
<dbReference type="PANTHER" id="PTHR33933:SF1">
    <property type="entry name" value="PROTEIN ADENYLYLTRANSFERASE MNTA-RELATED"/>
    <property type="match status" value="1"/>
</dbReference>
<dbReference type="InterPro" id="IPR043519">
    <property type="entry name" value="NT_sf"/>
</dbReference>
<dbReference type="InterPro" id="IPR002934">
    <property type="entry name" value="Polymerase_NTP_transf_dom"/>
</dbReference>
<dbReference type="Pfam" id="PF01909">
    <property type="entry name" value="NTP_transf_2"/>
    <property type="match status" value="1"/>
</dbReference>
<organism evidence="2">
    <name type="scientific">uncultured Desulfobacteraceae bacterium</name>
    <dbReference type="NCBI Taxonomy" id="218296"/>
    <lineage>
        <taxon>Bacteria</taxon>
        <taxon>Pseudomonadati</taxon>
        <taxon>Thermodesulfobacteriota</taxon>
        <taxon>Desulfobacteria</taxon>
        <taxon>Desulfobacterales</taxon>
        <taxon>Desulfobacteraceae</taxon>
        <taxon>environmental samples</taxon>
    </lineage>
</organism>
<protein>
    <submittedName>
        <fullName evidence="2">Nucleotidyltransferase domain protein</fullName>
    </submittedName>
</protein>
<reference evidence="2" key="1">
    <citation type="submission" date="2019-01" db="EMBL/GenBank/DDBJ databases">
        <authorList>
            <consortium name="Genoscope - CEA"/>
            <person name="William W."/>
        </authorList>
    </citation>
    <scope>NUCLEOTIDE SEQUENCE</scope>
    <source>
        <strain evidence="2">CR-1</strain>
    </source>
</reference>
<dbReference type="PANTHER" id="PTHR33933">
    <property type="entry name" value="NUCLEOTIDYLTRANSFERASE"/>
    <property type="match status" value="1"/>
</dbReference>
<feature type="domain" description="Polymerase nucleotidyl transferase" evidence="1">
    <location>
        <begin position="17"/>
        <end position="74"/>
    </location>
</feature>
<name>A0A484HN49_9BACT</name>
<dbReference type="CDD" id="cd05403">
    <property type="entry name" value="NT_KNTase_like"/>
    <property type="match status" value="1"/>
</dbReference>
<accession>A0A484HN49</accession>
<evidence type="ECO:0000259" key="1">
    <source>
        <dbReference type="Pfam" id="PF01909"/>
    </source>
</evidence>
<dbReference type="Gene3D" id="3.30.460.10">
    <property type="entry name" value="Beta Polymerase, domain 2"/>
    <property type="match status" value="1"/>
</dbReference>
<sequence>MKKTDKIFSMSENSQALKELKSRLLNTFGIEKIILYGSVARAEADSESDSDLLILTDHPMRRFERHRITDAIFEVNLRHGTNFSSLVIDRASWEAGPISVLPIREEIRRDGVII</sequence>
<dbReference type="EMBL" id="CAACVI010000023">
    <property type="protein sequence ID" value="VEN74335.1"/>
    <property type="molecule type" value="Genomic_DNA"/>
</dbReference>
<gene>
    <name evidence="2" type="ORF">EPICR_30272</name>
</gene>
<keyword evidence="2" id="KW-0808">Transferase</keyword>
<evidence type="ECO:0000313" key="2">
    <source>
        <dbReference type="EMBL" id="VEN74335.1"/>
    </source>
</evidence>